<dbReference type="SUPFAM" id="SSF53756">
    <property type="entry name" value="UDP-Glycosyltransferase/glycogen phosphorylase"/>
    <property type="match status" value="1"/>
</dbReference>
<name>A0A0G0T0V7_9BACT</name>
<accession>A0A0G0T0V7</accession>
<evidence type="ECO:0000259" key="2">
    <source>
        <dbReference type="Pfam" id="PF00534"/>
    </source>
</evidence>
<dbReference type="Pfam" id="PF00534">
    <property type="entry name" value="Glycos_transf_1"/>
    <property type="match status" value="1"/>
</dbReference>
<gene>
    <name evidence="3" type="ORF">UT63_C0068G0007</name>
</gene>
<dbReference type="AlphaFoldDB" id="A0A0G0T0V7"/>
<dbReference type="Proteomes" id="UP000034539">
    <property type="component" value="Unassembled WGS sequence"/>
</dbReference>
<dbReference type="Gene3D" id="3.40.50.2000">
    <property type="entry name" value="Glycogen Phosphorylase B"/>
    <property type="match status" value="1"/>
</dbReference>
<evidence type="ECO:0000313" key="4">
    <source>
        <dbReference type="Proteomes" id="UP000034539"/>
    </source>
</evidence>
<dbReference type="GO" id="GO:0009103">
    <property type="term" value="P:lipopolysaccharide biosynthetic process"/>
    <property type="evidence" value="ECO:0007669"/>
    <property type="project" value="TreeGrafter"/>
</dbReference>
<organism evidence="3 4">
    <name type="scientific">Candidatus Gottesmanbacteria bacterium GW2011_GWC2_39_8</name>
    <dbReference type="NCBI Taxonomy" id="1618450"/>
    <lineage>
        <taxon>Bacteria</taxon>
        <taxon>Candidatus Gottesmaniibacteriota</taxon>
    </lineage>
</organism>
<proteinExistence type="predicted"/>
<dbReference type="PANTHER" id="PTHR46401">
    <property type="entry name" value="GLYCOSYLTRANSFERASE WBBK-RELATED"/>
    <property type="match status" value="1"/>
</dbReference>
<evidence type="ECO:0000313" key="3">
    <source>
        <dbReference type="EMBL" id="KKR31497.1"/>
    </source>
</evidence>
<dbReference type="GO" id="GO:0016757">
    <property type="term" value="F:glycosyltransferase activity"/>
    <property type="evidence" value="ECO:0007669"/>
    <property type="project" value="InterPro"/>
</dbReference>
<dbReference type="InterPro" id="IPR001296">
    <property type="entry name" value="Glyco_trans_1"/>
</dbReference>
<reference evidence="3 4" key="1">
    <citation type="journal article" date="2015" name="Nature">
        <title>rRNA introns, odd ribosomes, and small enigmatic genomes across a large radiation of phyla.</title>
        <authorList>
            <person name="Brown C.T."/>
            <person name="Hug L.A."/>
            <person name="Thomas B.C."/>
            <person name="Sharon I."/>
            <person name="Castelle C.J."/>
            <person name="Singh A."/>
            <person name="Wilkins M.J."/>
            <person name="Williams K.H."/>
            <person name="Banfield J.F."/>
        </authorList>
    </citation>
    <scope>NUCLEOTIDE SEQUENCE [LARGE SCALE GENOMIC DNA]</scope>
</reference>
<protein>
    <submittedName>
        <fullName evidence="3">Glycosyl transferase group 1</fullName>
    </submittedName>
</protein>
<keyword evidence="1 3" id="KW-0808">Transferase</keyword>
<dbReference type="PANTHER" id="PTHR46401:SF2">
    <property type="entry name" value="GLYCOSYLTRANSFERASE WBBK-RELATED"/>
    <property type="match status" value="1"/>
</dbReference>
<feature type="domain" description="Glycosyl transferase family 1" evidence="2">
    <location>
        <begin position="252"/>
        <end position="419"/>
    </location>
</feature>
<comment type="caution">
    <text evidence="3">The sequence shown here is derived from an EMBL/GenBank/DDBJ whole genome shotgun (WGS) entry which is preliminary data.</text>
</comment>
<evidence type="ECO:0000256" key="1">
    <source>
        <dbReference type="ARBA" id="ARBA00022679"/>
    </source>
</evidence>
<sequence length="496" mass="58376">MQQNRIEGQNQIYREKLLPGGNVLDLHFKLYSTDGVSLQGQELDRKLKASGWKIYQCASDIPEDKVQRNEGLKLDQLSYQSPKAEKLRRRLFTKIAIPGEEGRLSAEIKESALEIEERLSAYIEKNNIRSVHVRNIMSLPLQPAATLALYNLAQSRKDIRFIFHHHDLIWENDREKIYSTPYRKIAELLDKVLYPSLPNSKHIVINPIAQRLIFEKRGIKASLIPDIFDFERPLPYHTKEGALEEAWKEKDRKFRERNDIDENDIIVGMMTRVTKRKNIETAIQFADELKKELDRRLEKEDKIVLGFPPREYRKRNKIWLFLPQKEDLNDNLEYFQELEKYAKKRNVALLTSQEVTADEKYTGQTEVIPFYASYQHVDLVCYPPEHEGFGNQLIEAAWARRPLTLFRYPVFEEYIAPHFPHFASMENGKKLIPKSSYSEGMNILEYEAMKTGVTETINLLRSPNLHLWLNENFHYMKLFCDSERNIDKYTSLYQSS</sequence>
<dbReference type="EMBL" id="LBXN01000068">
    <property type="protein sequence ID" value="KKR31497.1"/>
    <property type="molecule type" value="Genomic_DNA"/>
</dbReference>